<feature type="compositionally biased region" description="Low complexity" evidence="1">
    <location>
        <begin position="700"/>
        <end position="713"/>
    </location>
</feature>
<feature type="compositionally biased region" description="Basic and acidic residues" evidence="1">
    <location>
        <begin position="789"/>
        <end position="810"/>
    </location>
</feature>
<sequence>MTRYLTIIHNILWQRAVVKTQPAFDCILDHDVRVRSTLSISPVTRFFDLILNKSESIVSKFLIFHQIGLASIFPILWLNVKHRSSPMYNSGFKLCYMYPCSSGKAEDVRRPRNLVSFPRQVLSVLVPPLGSPNTPFSCIRTPPIAQTCQGGGSDAITDDLCTEEGRLRWKIPDDFRLLLFHWVVRKVRANLKIEIFSHQSHWFPNHGLKTNAKLSIKKDGYGNDKLQEKNISCPPMSPDKQTMGNDYAFDNPYFKDDEVDHVKQEDPEKGETGFHLDNGDITPAQNAKASNGTTGQPKKNRPFSSLPFHAVFHPSGKKQRAIDDTYISKHLERITVPLRGHDFTGLGFNICGNMRDGIFVKDVLHRGPASESGKIKAGDRIVGVTVSFGAMVYEDALTILSYASPYDVRLEIEKSPSQPLPPSPKRVGTSTSFRNSSQGRLFHPLYRSQSIMDLSQIGKDGMLSENSPAANAKHQKEATPKRSQSVEASNGGPKARPVVSLKSNDESKSLSSNKGSRKSSTSSCDSSSKVATITTTVPLPEKTQQVAPTIEEVPCTKKEVKSSRFRVEQINVKAEAPSKQVPPAKPARETVEVKQSTSDNDVQAPEKTPDPQPPKAENGEKPIQADEEPPQEPEKPTAPPRKAGTPAKRKAPAPPPVNLTKTETSAVVHRADEQPQEPVVTEPPEPASNPEPPPPPTSQVPDLVSSDASSLASRPDEEVEPSSPGRRKASSLGDLTHLEQGSNRKSSTSSAILERAVSMDLQQSMPGENLIKQKKILKAPTFEDDYDENREGDQNDTEGGRLKRWDDGLDKVLGGLTNGHGDHHVSDPHIEEVTSPKIEEHEINESKESEVDVPAPTKKLLKVDIDLDLSGSETSQNEDNQEDSNQQLTSTPVKKIIEVKNSVKDDDISLDEVPFLASSNVETTEEESSASTTTTKHTIRTNSTPLFAPVTISIPIIKPDLKHFENLPSPPTASTHPALDPAWRVSSKVSSSDDNSKSQLERISVQSLYRPIFTNKESQDNDESVPEKLVNGIDSDSSEHYSTAQEAESSADTSSTLSVTLTSPTVANNVAVKAPNSAAGFAKTLIIPGPSEVESLLSLAAEPNTPPPQLDPPPKTIENE</sequence>
<feature type="compositionally biased region" description="Polar residues" evidence="1">
    <location>
        <begin position="283"/>
        <end position="297"/>
    </location>
</feature>
<comment type="caution">
    <text evidence="3">The sequence shown here is derived from an EMBL/GenBank/DDBJ whole genome shotgun (WGS) entry which is preliminary data.</text>
</comment>
<dbReference type="AlphaFoldDB" id="A0A8X6U137"/>
<feature type="compositionally biased region" description="Basic and acidic residues" evidence="1">
    <location>
        <begin position="820"/>
        <end position="850"/>
    </location>
</feature>
<feature type="compositionally biased region" description="Basic and acidic residues" evidence="1">
    <location>
        <begin position="556"/>
        <end position="567"/>
    </location>
</feature>
<feature type="region of interest" description="Disordered" evidence="1">
    <location>
        <begin position="1014"/>
        <end position="1056"/>
    </location>
</feature>
<feature type="region of interest" description="Disordered" evidence="1">
    <location>
        <begin position="917"/>
        <end position="942"/>
    </location>
</feature>
<evidence type="ECO:0000256" key="1">
    <source>
        <dbReference type="SAM" id="MobiDB-lite"/>
    </source>
</evidence>
<dbReference type="SUPFAM" id="SSF50156">
    <property type="entry name" value="PDZ domain-like"/>
    <property type="match status" value="1"/>
</dbReference>
<organism evidence="3 4">
    <name type="scientific">Nephila pilipes</name>
    <name type="common">Giant wood spider</name>
    <name type="synonym">Nephila maculata</name>
    <dbReference type="NCBI Taxonomy" id="299642"/>
    <lineage>
        <taxon>Eukaryota</taxon>
        <taxon>Metazoa</taxon>
        <taxon>Ecdysozoa</taxon>
        <taxon>Arthropoda</taxon>
        <taxon>Chelicerata</taxon>
        <taxon>Arachnida</taxon>
        <taxon>Araneae</taxon>
        <taxon>Araneomorphae</taxon>
        <taxon>Entelegynae</taxon>
        <taxon>Araneoidea</taxon>
        <taxon>Nephilidae</taxon>
        <taxon>Nephila</taxon>
    </lineage>
</organism>
<keyword evidence="4" id="KW-1185">Reference proteome</keyword>
<feature type="region of interest" description="Disordered" evidence="1">
    <location>
        <begin position="413"/>
        <end position="439"/>
    </location>
</feature>
<dbReference type="PROSITE" id="PS50106">
    <property type="entry name" value="PDZ"/>
    <property type="match status" value="1"/>
</dbReference>
<feature type="compositionally biased region" description="Basic and acidic residues" evidence="1">
    <location>
        <begin position="266"/>
        <end position="278"/>
    </location>
</feature>
<protein>
    <submittedName>
        <fullName evidence="3">PDZ domain-containing protein</fullName>
    </submittedName>
</protein>
<evidence type="ECO:0000313" key="4">
    <source>
        <dbReference type="Proteomes" id="UP000887013"/>
    </source>
</evidence>
<name>A0A8X6U137_NEPPI</name>
<dbReference type="InterPro" id="IPR001478">
    <property type="entry name" value="PDZ"/>
</dbReference>
<dbReference type="SMART" id="SM00228">
    <property type="entry name" value="PDZ"/>
    <property type="match status" value="1"/>
</dbReference>
<dbReference type="Proteomes" id="UP000887013">
    <property type="component" value="Unassembled WGS sequence"/>
</dbReference>
<dbReference type="OrthoDB" id="447516at2759"/>
<feature type="region of interest" description="Disordered" evidence="1">
    <location>
        <begin position="556"/>
        <end position="894"/>
    </location>
</feature>
<feature type="compositionally biased region" description="Pro residues" evidence="1">
    <location>
        <begin position="1104"/>
        <end position="1120"/>
    </location>
</feature>
<feature type="compositionally biased region" description="Low complexity" evidence="1">
    <location>
        <begin position="509"/>
        <end position="529"/>
    </location>
</feature>
<reference evidence="3" key="1">
    <citation type="submission" date="2020-08" db="EMBL/GenBank/DDBJ databases">
        <title>Multicomponent nature underlies the extraordinary mechanical properties of spider dragline silk.</title>
        <authorList>
            <person name="Kono N."/>
            <person name="Nakamura H."/>
            <person name="Mori M."/>
            <person name="Yoshida Y."/>
            <person name="Ohtoshi R."/>
            <person name="Malay A.D."/>
            <person name="Moran D.A.P."/>
            <person name="Tomita M."/>
            <person name="Numata K."/>
            <person name="Arakawa K."/>
        </authorList>
    </citation>
    <scope>NUCLEOTIDE SEQUENCE</scope>
</reference>
<dbReference type="InterPro" id="IPR036034">
    <property type="entry name" value="PDZ_sf"/>
</dbReference>
<feature type="compositionally biased region" description="Polar residues" evidence="1">
    <location>
        <begin position="739"/>
        <end position="751"/>
    </location>
</feature>
<dbReference type="CDD" id="cd00136">
    <property type="entry name" value="PDZ_canonical"/>
    <property type="match status" value="1"/>
</dbReference>
<dbReference type="Pfam" id="PF00595">
    <property type="entry name" value="PDZ"/>
    <property type="match status" value="1"/>
</dbReference>
<feature type="compositionally biased region" description="Pro residues" evidence="1">
    <location>
        <begin position="681"/>
        <end position="698"/>
    </location>
</feature>
<feature type="compositionally biased region" description="Polar residues" evidence="1">
    <location>
        <begin position="428"/>
        <end position="439"/>
    </location>
</feature>
<accession>A0A8X6U137</accession>
<feature type="region of interest" description="Disordered" evidence="1">
    <location>
        <begin position="1097"/>
        <end position="1120"/>
    </location>
</feature>
<proteinExistence type="predicted"/>
<feature type="compositionally biased region" description="Low complexity" evidence="1">
    <location>
        <begin position="929"/>
        <end position="942"/>
    </location>
</feature>
<feature type="domain" description="PDZ" evidence="2">
    <location>
        <begin position="335"/>
        <end position="400"/>
    </location>
</feature>
<dbReference type="Gene3D" id="2.30.42.10">
    <property type="match status" value="1"/>
</dbReference>
<feature type="region of interest" description="Disordered" evidence="1">
    <location>
        <begin position="266"/>
        <end position="309"/>
    </location>
</feature>
<evidence type="ECO:0000259" key="2">
    <source>
        <dbReference type="PROSITE" id="PS50106"/>
    </source>
</evidence>
<feature type="compositionally biased region" description="Low complexity" evidence="1">
    <location>
        <begin position="1042"/>
        <end position="1056"/>
    </location>
</feature>
<gene>
    <name evidence="3" type="primary">AVEN_258952_1</name>
    <name evidence="3" type="ORF">NPIL_238631</name>
</gene>
<feature type="region of interest" description="Disordered" evidence="1">
    <location>
        <begin position="459"/>
        <end position="530"/>
    </location>
</feature>
<evidence type="ECO:0000313" key="3">
    <source>
        <dbReference type="EMBL" id="GFT70977.1"/>
    </source>
</evidence>
<feature type="compositionally biased region" description="Low complexity" evidence="1">
    <location>
        <begin position="875"/>
        <end position="887"/>
    </location>
</feature>
<dbReference type="EMBL" id="BMAW01116511">
    <property type="protein sequence ID" value="GFT70977.1"/>
    <property type="molecule type" value="Genomic_DNA"/>
</dbReference>